<dbReference type="KEGG" id="pgr:PGTG_00382"/>
<dbReference type="AlphaFoldDB" id="E3JR28"/>
<keyword evidence="3" id="KW-1185">Reference proteome</keyword>
<feature type="compositionally biased region" description="Polar residues" evidence="1">
    <location>
        <begin position="151"/>
        <end position="161"/>
    </location>
</feature>
<dbReference type="VEuPathDB" id="FungiDB:PGTG_00382"/>
<dbReference type="EMBL" id="DS178262">
    <property type="protein sequence ID" value="EFP74426.1"/>
    <property type="molecule type" value="Genomic_DNA"/>
</dbReference>
<reference key="1">
    <citation type="submission" date="2007-01" db="EMBL/GenBank/DDBJ databases">
        <title>The Genome Sequence of Puccinia graminis f. sp. tritici Strain CRL 75-36-700-3.</title>
        <authorList>
            <consortium name="The Broad Institute Genome Sequencing Platform"/>
            <person name="Birren B."/>
            <person name="Lander E."/>
            <person name="Galagan J."/>
            <person name="Nusbaum C."/>
            <person name="Devon K."/>
            <person name="Cuomo C."/>
            <person name="Jaffe D."/>
            <person name="Butler J."/>
            <person name="Alvarez P."/>
            <person name="Gnerre S."/>
            <person name="Grabherr M."/>
            <person name="Mauceli E."/>
            <person name="Brockman W."/>
            <person name="Young S."/>
            <person name="LaButti K."/>
            <person name="Sykes S."/>
            <person name="DeCaprio D."/>
            <person name="Crawford M."/>
            <person name="Koehrsen M."/>
            <person name="Engels R."/>
            <person name="Montgomery P."/>
            <person name="Pearson M."/>
            <person name="Howarth C."/>
            <person name="Larson L."/>
            <person name="White J."/>
            <person name="Zeng Q."/>
            <person name="Kodira C."/>
            <person name="Yandava C."/>
            <person name="Alvarado L."/>
            <person name="O'Leary S."/>
            <person name="Szabo L."/>
            <person name="Dean R."/>
            <person name="Schein J."/>
        </authorList>
    </citation>
    <scope>NUCLEOTIDE SEQUENCE</scope>
    <source>
        <strain>CRL 75-36-700-3</strain>
    </source>
</reference>
<feature type="compositionally biased region" description="Acidic residues" evidence="1">
    <location>
        <begin position="522"/>
        <end position="543"/>
    </location>
</feature>
<dbReference type="OrthoDB" id="3056461at2759"/>
<feature type="compositionally biased region" description="Polar residues" evidence="1">
    <location>
        <begin position="115"/>
        <end position="124"/>
    </location>
</feature>
<feature type="compositionally biased region" description="Polar residues" evidence="1">
    <location>
        <begin position="1"/>
        <end position="36"/>
    </location>
</feature>
<dbReference type="OMA" id="HYANGYN"/>
<dbReference type="HOGENOM" id="CLU_020173_0_0_1"/>
<dbReference type="InParanoid" id="E3JR28"/>
<dbReference type="GeneID" id="10528214"/>
<sequence>MQASQNPWAPPAQTSNAPNPTGQVHNNNVDVSQAIQQALDRQAAKHSEEMSNLAKRFEAKLLGKGKGTSSKKKNPPSTQANQPSTSTSSKGKQSTVPKAPPVSTPRRIDRAASAPPQSVNVTPKNKSKGPLKSVRERIAESKGPSPKRHPQQMQTGDFPSEFTTTKNAMFIHIKILWGLLKESSVPKAPELRDLQEFYNRFSNDAQVQAAASSTQSPGIINSSEVQCFKNVQGGRMKLGKSIIHIPDNQVRYARGLLTRLGLQVWCPNLEEDATSLYNAACRIAAITTFQEMAVSHAYDYLNINPKMVTATDLLIQAYNHYVHFVVFKNYNKEKKESGKIEKDSLKRKHQKNRERLRDERVAFARANKLPTRYIEMLLPVGAHSDDEESEKGKFWKIKTLPYRSANVGKFMRRLDNRMMDAAIQEPNHKRRIRRLPKEPIISDFKIAPKGLALDFYDPDWFKNLSPAQQNTIPNRRKVALLPNANESLLPTGQTHPDEKLKDTTFNRIYLDIHSAAYAPPNGDEEEVSSGDEDDGKEEGEEGEGIDKTGESSDACDDEFFEEGDAGDLYDPPANFTDNEEVDDGDDDEEEDGDDDEDNDQEDSNGELIGAVHDDDYDEEMYGLDGEAQWS</sequence>
<feature type="compositionally biased region" description="Acidic residues" evidence="1">
    <location>
        <begin position="553"/>
        <end position="567"/>
    </location>
</feature>
<protein>
    <submittedName>
        <fullName evidence="2">Uncharacterized protein</fullName>
    </submittedName>
</protein>
<dbReference type="RefSeq" id="XP_003307432.1">
    <property type="nucleotide sequence ID" value="XM_003307384.1"/>
</dbReference>
<organism evidence="2 3">
    <name type="scientific">Puccinia graminis f. sp. tritici (strain CRL 75-36-700-3 / race SCCL)</name>
    <name type="common">Black stem rust fungus</name>
    <dbReference type="NCBI Taxonomy" id="418459"/>
    <lineage>
        <taxon>Eukaryota</taxon>
        <taxon>Fungi</taxon>
        <taxon>Dikarya</taxon>
        <taxon>Basidiomycota</taxon>
        <taxon>Pucciniomycotina</taxon>
        <taxon>Pucciniomycetes</taxon>
        <taxon>Pucciniales</taxon>
        <taxon>Pucciniaceae</taxon>
        <taxon>Puccinia</taxon>
    </lineage>
</organism>
<feature type="compositionally biased region" description="Low complexity" evidence="1">
    <location>
        <begin position="84"/>
        <end position="95"/>
    </location>
</feature>
<proteinExistence type="predicted"/>
<feature type="compositionally biased region" description="Basic and acidic residues" evidence="1">
    <location>
        <begin position="42"/>
        <end position="61"/>
    </location>
</feature>
<feature type="region of interest" description="Disordered" evidence="1">
    <location>
        <begin position="1"/>
        <end position="161"/>
    </location>
</feature>
<dbReference type="eggNOG" id="ENOG502SP2I">
    <property type="taxonomic scope" value="Eukaryota"/>
</dbReference>
<feature type="region of interest" description="Disordered" evidence="1">
    <location>
        <begin position="515"/>
        <end position="630"/>
    </location>
</feature>
<evidence type="ECO:0000313" key="2">
    <source>
        <dbReference type="EMBL" id="EFP74426.1"/>
    </source>
</evidence>
<name>E3JR28_PUCGT</name>
<gene>
    <name evidence="2" type="ORF">PGTG_00382</name>
</gene>
<feature type="compositionally biased region" description="Acidic residues" evidence="1">
    <location>
        <begin position="577"/>
        <end position="604"/>
    </location>
</feature>
<reference evidence="3" key="2">
    <citation type="journal article" date="2011" name="Proc. Natl. Acad. Sci. U.S.A.">
        <title>Obligate biotrophy features unraveled by the genomic analysis of rust fungi.</title>
        <authorList>
            <person name="Duplessis S."/>
            <person name="Cuomo C.A."/>
            <person name="Lin Y.-C."/>
            <person name="Aerts A."/>
            <person name="Tisserant E."/>
            <person name="Veneault-Fourrey C."/>
            <person name="Joly D.L."/>
            <person name="Hacquard S."/>
            <person name="Amselem J."/>
            <person name="Cantarel B.L."/>
            <person name="Chiu R."/>
            <person name="Coutinho P.M."/>
            <person name="Feau N."/>
            <person name="Field M."/>
            <person name="Frey P."/>
            <person name="Gelhaye E."/>
            <person name="Goldberg J."/>
            <person name="Grabherr M.G."/>
            <person name="Kodira C.D."/>
            <person name="Kohler A."/>
            <person name="Kuees U."/>
            <person name="Lindquist E.A."/>
            <person name="Lucas S.M."/>
            <person name="Mago R."/>
            <person name="Mauceli E."/>
            <person name="Morin E."/>
            <person name="Murat C."/>
            <person name="Pangilinan J.L."/>
            <person name="Park R."/>
            <person name="Pearson M."/>
            <person name="Quesneville H."/>
            <person name="Rouhier N."/>
            <person name="Sakthikumar S."/>
            <person name="Salamov A.A."/>
            <person name="Schmutz J."/>
            <person name="Selles B."/>
            <person name="Shapiro H."/>
            <person name="Tanguay P."/>
            <person name="Tuskan G.A."/>
            <person name="Henrissat B."/>
            <person name="Van de Peer Y."/>
            <person name="Rouze P."/>
            <person name="Ellis J.G."/>
            <person name="Dodds P.N."/>
            <person name="Schein J.E."/>
            <person name="Zhong S."/>
            <person name="Hamelin R.C."/>
            <person name="Grigoriev I.V."/>
            <person name="Szabo L.J."/>
            <person name="Martin F."/>
        </authorList>
    </citation>
    <scope>NUCLEOTIDE SEQUENCE [LARGE SCALE GENOMIC DNA]</scope>
    <source>
        <strain evidence="3">CRL 75-36-700-3 / race SCCL</strain>
    </source>
</reference>
<dbReference type="Proteomes" id="UP000008783">
    <property type="component" value="Unassembled WGS sequence"/>
</dbReference>
<evidence type="ECO:0000256" key="1">
    <source>
        <dbReference type="SAM" id="MobiDB-lite"/>
    </source>
</evidence>
<evidence type="ECO:0000313" key="3">
    <source>
        <dbReference type="Proteomes" id="UP000008783"/>
    </source>
</evidence>
<accession>E3JR28</accession>